<proteinExistence type="predicted"/>
<dbReference type="AlphaFoldDB" id="A0A1I3Z7F7"/>
<keyword evidence="2" id="KW-0812">Transmembrane</keyword>
<reference evidence="4" key="1">
    <citation type="submission" date="2016-10" db="EMBL/GenBank/DDBJ databases">
        <authorList>
            <person name="Varghese N."/>
            <person name="Submissions S."/>
        </authorList>
    </citation>
    <scope>NUCLEOTIDE SEQUENCE [LARGE SCALE GENOMIC DNA]</scope>
    <source>
        <strain evidence="4">DSM 5918</strain>
    </source>
</reference>
<name>A0A1I3Z7F7_9BACT</name>
<dbReference type="OrthoDB" id="9785737at2"/>
<keyword evidence="2" id="KW-1133">Transmembrane helix</keyword>
<dbReference type="Proteomes" id="UP000198635">
    <property type="component" value="Unassembled WGS sequence"/>
</dbReference>
<evidence type="ECO:0000256" key="1">
    <source>
        <dbReference type="SAM" id="MobiDB-lite"/>
    </source>
</evidence>
<dbReference type="EMBL" id="FORX01000022">
    <property type="protein sequence ID" value="SFK39509.1"/>
    <property type="molecule type" value="Genomic_DNA"/>
</dbReference>
<feature type="transmembrane region" description="Helical" evidence="2">
    <location>
        <begin position="611"/>
        <end position="630"/>
    </location>
</feature>
<evidence type="ECO:0000313" key="4">
    <source>
        <dbReference type="Proteomes" id="UP000198635"/>
    </source>
</evidence>
<feature type="transmembrane region" description="Helical" evidence="2">
    <location>
        <begin position="576"/>
        <end position="604"/>
    </location>
</feature>
<keyword evidence="2" id="KW-0472">Membrane</keyword>
<evidence type="ECO:0008006" key="5">
    <source>
        <dbReference type="Google" id="ProtNLM"/>
    </source>
</evidence>
<keyword evidence="4" id="KW-1185">Reference proteome</keyword>
<gene>
    <name evidence="3" type="ORF">SAMN04488082_12275</name>
</gene>
<feature type="compositionally biased region" description="Low complexity" evidence="1">
    <location>
        <begin position="727"/>
        <end position="753"/>
    </location>
</feature>
<organism evidence="3 4">
    <name type="scientific">Desulfomicrobium apsheronum</name>
    <dbReference type="NCBI Taxonomy" id="52560"/>
    <lineage>
        <taxon>Bacteria</taxon>
        <taxon>Pseudomonadati</taxon>
        <taxon>Thermodesulfobacteriota</taxon>
        <taxon>Desulfovibrionia</taxon>
        <taxon>Desulfovibrionales</taxon>
        <taxon>Desulfomicrobiaceae</taxon>
        <taxon>Desulfomicrobium</taxon>
    </lineage>
</organism>
<feature type="region of interest" description="Disordered" evidence="1">
    <location>
        <begin position="724"/>
        <end position="753"/>
    </location>
</feature>
<evidence type="ECO:0000256" key="2">
    <source>
        <dbReference type="SAM" id="Phobius"/>
    </source>
</evidence>
<dbReference type="STRING" id="52560.SAMN04488082_12275"/>
<accession>A0A1I3Z7F7</accession>
<evidence type="ECO:0000313" key="3">
    <source>
        <dbReference type="EMBL" id="SFK39509.1"/>
    </source>
</evidence>
<sequence length="753" mass="81257">METGSSSAHRWRFFRLGGFDQVRLDTAEDLLHLGELDQKLWAALSCPVNGLEFDPRTLAMLDTDGDGRVRVPEILAAVNWVCTVLRDLRPLMAGSSSLPLAAIDSSIPEGQRLLASARQIQNFLGQEGAEAITIEHVAGTEALLHESPFNGDGVITPISARDQGTQALIEEIMACVGSVLDRGGAPGIGAEQVEAFYQAAALYVEWQREAQENAGSILPFGENTTAARDIVNSLQPKLDDYFTRCNLAAYDPKAEEALNPALTAYEAISPHELRLDADLVHFPVARIEANRPLPLETGVNPAWAQALATFKTLVAVPLFGDVESLEQSRWELVKSTLKPHEDWLAAKAGAEVESLGAVRLQELLDGVSRQELEKIITEDLSLAEQVESFEGVTRLVHFTRDLLVLLNNFVAFRDFYAQDRKAVFQAGTLYLDGRACELCVRVANPDTHATLAPLSQTYLTYCRCTRRGSTEQMHIAAAFTGGDSDNLMVGRNGIFYDRAGNDWDATIVKIVEHPISVRQAFLSPYKRIGRMIGEQIAKFAAAKDSAVNTAAGSKLSGMAPGADPAKPPTPFDVGKFAGIFAAIGLALGALGTAMASVMSGFLTLSVWQMPLVIGGLVLMISGPSMLIAYLKLRQRNLAPILDAGGWAVNTKARINIPFGATLTTLAELPAGSKRSTVDPFADKKTPWKKWAVLLALFMALGMAWDKGYIQQMFASVRPLFSSGQTNATTEAPAPADAPAATAPESQAEPAKKQ</sequence>
<protein>
    <recommendedName>
        <fullName evidence="5">EF-hand domain-containing protein</fullName>
    </recommendedName>
</protein>
<dbReference type="RefSeq" id="WP_092378666.1">
    <property type="nucleotide sequence ID" value="NZ_FORX01000022.1"/>
</dbReference>